<reference evidence="2" key="1">
    <citation type="submission" date="2017-08" db="EMBL/GenBank/DDBJ databases">
        <title>A dynamic microbial community with high functional redundancy inhabits the cold, oxic subseafloor aquifer.</title>
        <authorList>
            <person name="Tully B.J."/>
            <person name="Wheat C.G."/>
            <person name="Glazer B.T."/>
            <person name="Huber J.A."/>
        </authorList>
    </citation>
    <scope>NUCLEOTIDE SEQUENCE [LARGE SCALE GENOMIC DNA]</scope>
</reference>
<comment type="caution">
    <text evidence="1">The sequence shown here is derived from an EMBL/GenBank/DDBJ whole genome shotgun (WGS) entry which is preliminary data.</text>
</comment>
<accession>A0A2A5AGA7</accession>
<dbReference type="Proteomes" id="UP000218327">
    <property type="component" value="Unassembled WGS sequence"/>
</dbReference>
<sequence length="254" mass="28823">MDLIRFETGWSPFLLSQFRDGLTRRRQCRTDGLKGMAKSEAPNTGPLSLDAIAQRMAKHADARQAQTALLKKRGGETPTAREREALKRWERDREELHREYYLSSIPKGVYLAMSGRQARTVNEQGVRYGLPITGRHINLPDYIRAMHDFLARNKKQLARHGDPEGGGVEQATTIAERLQLAKATREEIKLRMELGELVRVATIHEHLEKISASLRRACELIQSKGDKASFEILDEAIKEIVTNIETMTDPDLKP</sequence>
<evidence type="ECO:0000313" key="1">
    <source>
        <dbReference type="EMBL" id="PCJ18313.1"/>
    </source>
</evidence>
<organism evidence="1 2">
    <name type="scientific">SAR86 cluster bacterium</name>
    <dbReference type="NCBI Taxonomy" id="2030880"/>
    <lineage>
        <taxon>Bacteria</taxon>
        <taxon>Pseudomonadati</taxon>
        <taxon>Pseudomonadota</taxon>
        <taxon>Gammaproteobacteria</taxon>
        <taxon>SAR86 cluster</taxon>
    </lineage>
</organism>
<evidence type="ECO:0000313" key="2">
    <source>
        <dbReference type="Proteomes" id="UP000218327"/>
    </source>
</evidence>
<dbReference type="AlphaFoldDB" id="A0A2A5AGA7"/>
<name>A0A2A5AGA7_9GAMM</name>
<protein>
    <submittedName>
        <fullName evidence="1">Uncharacterized protein</fullName>
    </submittedName>
</protein>
<dbReference type="EMBL" id="NVVJ01000101">
    <property type="protein sequence ID" value="PCJ18313.1"/>
    <property type="molecule type" value="Genomic_DNA"/>
</dbReference>
<proteinExistence type="predicted"/>
<gene>
    <name evidence="1" type="ORF">COA96_16980</name>
</gene>